<dbReference type="KEGG" id="mgl:MGL_1762"/>
<keyword evidence="6" id="KW-0812">Transmembrane</keyword>
<evidence type="ECO:0000256" key="2">
    <source>
        <dbReference type="ARBA" id="ARBA00004906"/>
    </source>
</evidence>
<dbReference type="GeneID" id="5855070"/>
<name>A8Q1B4_MALGO</name>
<evidence type="ECO:0000256" key="15">
    <source>
        <dbReference type="ARBA" id="ARBA00034505"/>
    </source>
</evidence>
<dbReference type="GO" id="GO:0005778">
    <property type="term" value="C:peroxisomal membrane"/>
    <property type="evidence" value="ECO:0007669"/>
    <property type="project" value="UniProtKB-SubCell"/>
</dbReference>
<evidence type="ECO:0000259" key="17">
    <source>
        <dbReference type="Pfam" id="PF04757"/>
    </source>
</evidence>
<accession>A8Q1B4</accession>
<evidence type="ECO:0000256" key="14">
    <source>
        <dbReference type="ARBA" id="ARBA00029692"/>
    </source>
</evidence>
<dbReference type="EMBL" id="AAYY01000006">
    <property type="protein sequence ID" value="EDP43549.1"/>
    <property type="molecule type" value="Genomic_DNA"/>
</dbReference>
<dbReference type="AlphaFoldDB" id="A8Q1B4"/>
<dbReference type="OMA" id="VYCWKCI"/>
<dbReference type="GO" id="GO:0004842">
    <property type="term" value="F:ubiquitin-protein transferase activity"/>
    <property type="evidence" value="ECO:0007669"/>
    <property type="project" value="TreeGrafter"/>
</dbReference>
<dbReference type="PANTHER" id="PTHR12888:SF0">
    <property type="entry name" value="PEROXISOME ASSEMBLY PROTEIN 12"/>
    <property type="match status" value="1"/>
</dbReference>
<evidence type="ECO:0000313" key="18">
    <source>
        <dbReference type="EMBL" id="EDP43549.1"/>
    </source>
</evidence>
<dbReference type="RefSeq" id="XP_001730763.1">
    <property type="nucleotide sequence ID" value="XM_001730711.1"/>
</dbReference>
<dbReference type="Pfam" id="PF04757">
    <property type="entry name" value="Pex2_Pex12"/>
    <property type="match status" value="1"/>
</dbReference>
<keyword evidence="13" id="KW-0576">Peroxisome</keyword>
<evidence type="ECO:0000256" key="7">
    <source>
        <dbReference type="ARBA" id="ARBA00022723"/>
    </source>
</evidence>
<dbReference type="OrthoDB" id="107372at2759"/>
<comment type="subunit">
    <text evidence="15">Component of the PEX2-PEX10-PEX12 retrotranslocation channel, composed of PEX2, PEX10 and PEX12.</text>
</comment>
<keyword evidence="19" id="KW-1185">Reference proteome</keyword>
<dbReference type="GO" id="GO:1990429">
    <property type="term" value="C:peroxisomal importomer complex"/>
    <property type="evidence" value="ECO:0007669"/>
    <property type="project" value="TreeGrafter"/>
</dbReference>
<dbReference type="GO" id="GO:0016562">
    <property type="term" value="P:protein import into peroxisome matrix, receptor recycling"/>
    <property type="evidence" value="ECO:0007669"/>
    <property type="project" value="UniProtKB-ARBA"/>
</dbReference>
<evidence type="ECO:0000256" key="16">
    <source>
        <dbReference type="SAM" id="MobiDB-lite"/>
    </source>
</evidence>
<evidence type="ECO:0000256" key="10">
    <source>
        <dbReference type="ARBA" id="ARBA00022927"/>
    </source>
</evidence>
<dbReference type="PIRSF" id="PIRSF038074">
    <property type="entry name" value="Peroxisome_assembly_p12"/>
    <property type="match status" value="1"/>
</dbReference>
<evidence type="ECO:0000256" key="4">
    <source>
        <dbReference type="ARBA" id="ARBA00018980"/>
    </source>
</evidence>
<comment type="caution">
    <text evidence="18">The sequence shown here is derived from an EMBL/GenBank/DDBJ whole genome shotgun (WGS) entry which is preliminary data.</text>
</comment>
<keyword evidence="10" id="KW-0653">Protein transport</keyword>
<evidence type="ECO:0000313" key="19">
    <source>
        <dbReference type="Proteomes" id="UP000008837"/>
    </source>
</evidence>
<dbReference type="VEuPathDB" id="FungiDB:MGL_1762"/>
<dbReference type="GO" id="GO:0008270">
    <property type="term" value="F:zinc ion binding"/>
    <property type="evidence" value="ECO:0007669"/>
    <property type="project" value="UniProtKB-KW"/>
</dbReference>
<feature type="compositionally biased region" description="Low complexity" evidence="16">
    <location>
        <begin position="317"/>
        <end position="332"/>
    </location>
</feature>
<evidence type="ECO:0000256" key="13">
    <source>
        <dbReference type="ARBA" id="ARBA00023140"/>
    </source>
</evidence>
<reference evidence="18 19" key="1">
    <citation type="journal article" date="2007" name="Proc. Natl. Acad. Sci. U.S.A.">
        <title>Dandruff-associated Malassezia genomes reveal convergent and divergent virulence traits shared with plant and human fungal pathogens.</title>
        <authorList>
            <person name="Xu J."/>
            <person name="Saunders C.W."/>
            <person name="Hu P."/>
            <person name="Grant R.A."/>
            <person name="Boekhout T."/>
            <person name="Kuramae E.E."/>
            <person name="Kronstad J.W."/>
            <person name="Deangelis Y.M."/>
            <person name="Reeder N.L."/>
            <person name="Johnstone K.R."/>
            <person name="Leland M."/>
            <person name="Fieno A.M."/>
            <person name="Begley W.M."/>
            <person name="Sun Y."/>
            <person name="Lacey M.P."/>
            <person name="Chaudhary T."/>
            <person name="Keough T."/>
            <person name="Chu L."/>
            <person name="Sears R."/>
            <person name="Yuan B."/>
            <person name="Dawson T.L.Jr."/>
        </authorList>
    </citation>
    <scope>NUCLEOTIDE SEQUENCE [LARGE SCALE GENOMIC DNA]</scope>
    <source>
        <strain evidence="19">ATCC MYA-4612 / CBS 7966</strain>
    </source>
</reference>
<dbReference type="Proteomes" id="UP000008837">
    <property type="component" value="Unassembled WGS sequence"/>
</dbReference>
<organism evidence="18 19">
    <name type="scientific">Malassezia globosa (strain ATCC MYA-4612 / CBS 7966)</name>
    <name type="common">Dandruff-associated fungus</name>
    <dbReference type="NCBI Taxonomy" id="425265"/>
    <lineage>
        <taxon>Eukaryota</taxon>
        <taxon>Fungi</taxon>
        <taxon>Dikarya</taxon>
        <taxon>Basidiomycota</taxon>
        <taxon>Ustilaginomycotina</taxon>
        <taxon>Malasseziomycetes</taxon>
        <taxon>Malasseziales</taxon>
        <taxon>Malasseziaceae</taxon>
        <taxon>Malassezia</taxon>
    </lineage>
</organism>
<dbReference type="InterPro" id="IPR017375">
    <property type="entry name" value="PEX12"/>
</dbReference>
<keyword evidence="5" id="KW-0813">Transport</keyword>
<evidence type="ECO:0000256" key="9">
    <source>
        <dbReference type="ARBA" id="ARBA00022833"/>
    </source>
</evidence>
<evidence type="ECO:0000256" key="11">
    <source>
        <dbReference type="ARBA" id="ARBA00022989"/>
    </source>
</evidence>
<dbReference type="InParanoid" id="A8Q1B4"/>
<evidence type="ECO:0000256" key="6">
    <source>
        <dbReference type="ARBA" id="ARBA00022692"/>
    </source>
</evidence>
<keyword evidence="11" id="KW-1133">Transmembrane helix</keyword>
<evidence type="ECO:0000256" key="1">
    <source>
        <dbReference type="ARBA" id="ARBA00004585"/>
    </source>
</evidence>
<evidence type="ECO:0000256" key="12">
    <source>
        <dbReference type="ARBA" id="ARBA00023136"/>
    </source>
</evidence>
<dbReference type="InterPro" id="IPR006845">
    <property type="entry name" value="Pex_N"/>
</dbReference>
<sequence length="427" mass="49011">MDVLANIDPTSSDGSAADPFRPSFFELIAQKQLSDLLKPAIRYVLTVLAQHYPRYLLRIVNRFDELYAVLMLAVERHYLRTWNASFTEHFYGLRRRRRPAVSTKRLDASVPPHKLHATRQLRDREVNVSLLFLVGLPYLEAKLSDYWERLGGGVVIEGDSGDDLFADEETVRLERSVSRQEAPAQRIRSRLKMLFRRGFPLVQVGLQLWMLAYHIKYLFGITPYWRPWLAAMRVDVRRAMGNETPLRLGAASKRLPQFSRFPLLFMLRSLQKGGAHILDALKYALPASIFFFKFLEWWYSPNNRRRGDDDESKSRKVLGPPVVSHPSSSGVLENPHESYRDPKVLKTKNQTPYVTDADDEIIVDIPSLLHNSCPLCGAMPIQNPCALPTGFAFCYRCATDYVDKWHVCPVTQIDLPGGIEQIRRVLV</sequence>
<keyword evidence="7" id="KW-0479">Metal-binding</keyword>
<comment type="pathway">
    <text evidence="2">Protein modification; protein ubiquitination.</text>
</comment>
<evidence type="ECO:0000256" key="5">
    <source>
        <dbReference type="ARBA" id="ARBA00022448"/>
    </source>
</evidence>
<comment type="subcellular location">
    <subcellularLocation>
        <location evidence="1">Peroxisome membrane</location>
        <topology evidence="1">Multi-pass membrane protein</topology>
    </subcellularLocation>
</comment>
<feature type="region of interest" description="Disordered" evidence="16">
    <location>
        <begin position="305"/>
        <end position="340"/>
    </location>
</feature>
<dbReference type="PANTHER" id="PTHR12888">
    <property type="entry name" value="PEROXISOME ASSEMBLY PROTEIN 12 PEROXIN-12"/>
    <property type="match status" value="1"/>
</dbReference>
<keyword evidence="8" id="KW-0863">Zinc-finger</keyword>
<feature type="domain" description="Pex N-terminal" evidence="17">
    <location>
        <begin position="30"/>
        <end position="300"/>
    </location>
</feature>
<dbReference type="FunCoup" id="A8Q1B4">
    <property type="interactions" value="180"/>
</dbReference>
<evidence type="ECO:0000256" key="3">
    <source>
        <dbReference type="ARBA" id="ARBA00008704"/>
    </source>
</evidence>
<protein>
    <recommendedName>
        <fullName evidence="4">Peroxisome assembly protein 12</fullName>
    </recommendedName>
    <alternativeName>
        <fullName evidence="14">Peroxin-12</fullName>
    </alternativeName>
</protein>
<dbReference type="GO" id="GO:0006513">
    <property type="term" value="P:protein monoubiquitination"/>
    <property type="evidence" value="ECO:0007669"/>
    <property type="project" value="TreeGrafter"/>
</dbReference>
<dbReference type="STRING" id="425265.A8Q1B4"/>
<evidence type="ECO:0000256" key="8">
    <source>
        <dbReference type="ARBA" id="ARBA00022771"/>
    </source>
</evidence>
<feature type="compositionally biased region" description="Basic and acidic residues" evidence="16">
    <location>
        <begin position="305"/>
        <end position="314"/>
    </location>
</feature>
<gene>
    <name evidence="18" type="ORF">MGL_1762</name>
</gene>
<comment type="similarity">
    <text evidence="3">Belongs to the pex2/pex10/pex12 family.</text>
</comment>
<proteinExistence type="inferred from homology"/>
<keyword evidence="12" id="KW-0472">Membrane</keyword>
<dbReference type="SUPFAM" id="SSF57850">
    <property type="entry name" value="RING/U-box"/>
    <property type="match status" value="1"/>
</dbReference>
<keyword evidence="9" id="KW-0862">Zinc</keyword>